<keyword evidence="14 17" id="KW-0539">Nucleus</keyword>
<dbReference type="GO" id="GO:0000724">
    <property type="term" value="P:double-strand break repair via homologous recombination"/>
    <property type="evidence" value="ECO:0007669"/>
    <property type="project" value="TreeGrafter"/>
</dbReference>
<dbReference type="InterPro" id="IPR029052">
    <property type="entry name" value="Metallo-depent_PP-like"/>
</dbReference>
<evidence type="ECO:0000256" key="11">
    <source>
        <dbReference type="ARBA" id="ARBA00022839"/>
    </source>
</evidence>
<dbReference type="PANTHER" id="PTHR10139">
    <property type="entry name" value="DOUBLE-STRAND BREAK REPAIR PROTEIN MRE11"/>
    <property type="match status" value="1"/>
</dbReference>
<dbReference type="GO" id="GO:0097552">
    <property type="term" value="P:mitochondrial double-strand break repair via homologous recombination"/>
    <property type="evidence" value="ECO:0007669"/>
    <property type="project" value="TreeGrafter"/>
</dbReference>
<evidence type="ECO:0000313" key="22">
    <source>
        <dbReference type="EMBL" id="KAF2239985.1"/>
    </source>
</evidence>
<dbReference type="GO" id="GO:0000723">
    <property type="term" value="P:telomere maintenance"/>
    <property type="evidence" value="ECO:0007669"/>
    <property type="project" value="TreeGrafter"/>
</dbReference>
<dbReference type="GO" id="GO:0030870">
    <property type="term" value="C:Mre11 complex"/>
    <property type="evidence" value="ECO:0007669"/>
    <property type="project" value="UniProtKB-UniRule"/>
</dbReference>
<evidence type="ECO:0000313" key="23">
    <source>
        <dbReference type="Proteomes" id="UP000800092"/>
    </source>
</evidence>
<feature type="region of interest" description="Disordered" evidence="20">
    <location>
        <begin position="531"/>
        <end position="730"/>
    </location>
</feature>
<dbReference type="SUPFAM" id="SSF56300">
    <property type="entry name" value="Metallo-dependent phosphatases"/>
    <property type="match status" value="1"/>
</dbReference>
<feature type="compositionally biased region" description="Polar residues" evidence="20">
    <location>
        <begin position="631"/>
        <end position="646"/>
    </location>
</feature>
<dbReference type="InterPro" id="IPR004843">
    <property type="entry name" value="Calcineurin-like_PHP"/>
</dbReference>
<keyword evidence="7" id="KW-0479">Metal-binding</keyword>
<organism evidence="22 23">
    <name type="scientific">Viridothelium virens</name>
    <name type="common">Speckled blister lichen</name>
    <name type="synonym">Trypethelium virens</name>
    <dbReference type="NCBI Taxonomy" id="1048519"/>
    <lineage>
        <taxon>Eukaryota</taxon>
        <taxon>Fungi</taxon>
        <taxon>Dikarya</taxon>
        <taxon>Ascomycota</taxon>
        <taxon>Pezizomycotina</taxon>
        <taxon>Dothideomycetes</taxon>
        <taxon>Dothideomycetes incertae sedis</taxon>
        <taxon>Trypetheliales</taxon>
        <taxon>Trypetheliaceae</taxon>
        <taxon>Viridothelium</taxon>
    </lineage>
</organism>
<dbReference type="SMART" id="SM01347">
    <property type="entry name" value="Mre11_DNA_bind"/>
    <property type="match status" value="1"/>
</dbReference>
<evidence type="ECO:0000256" key="13">
    <source>
        <dbReference type="ARBA" id="ARBA00023211"/>
    </source>
</evidence>
<comment type="cofactor">
    <cofactor evidence="1 17">
        <name>Mn(2+)</name>
        <dbReference type="ChEBI" id="CHEBI:29035"/>
    </cofactor>
</comment>
<feature type="compositionally biased region" description="Acidic residues" evidence="20">
    <location>
        <begin position="610"/>
        <end position="626"/>
    </location>
</feature>
<comment type="subcellular location">
    <subcellularLocation>
        <location evidence="3">Chromosome</location>
    </subcellularLocation>
    <subcellularLocation>
        <location evidence="2 17">Nucleus</location>
    </subcellularLocation>
</comment>
<dbReference type="GO" id="GO:0006303">
    <property type="term" value="P:double-strand break repair via nonhomologous end joining"/>
    <property type="evidence" value="ECO:0007669"/>
    <property type="project" value="TreeGrafter"/>
</dbReference>
<dbReference type="GO" id="GO:0030145">
    <property type="term" value="F:manganese ion binding"/>
    <property type="evidence" value="ECO:0007669"/>
    <property type="project" value="UniProtKB-UniRule"/>
</dbReference>
<evidence type="ECO:0000256" key="14">
    <source>
        <dbReference type="ARBA" id="ARBA00023242"/>
    </source>
</evidence>
<dbReference type="GO" id="GO:0042138">
    <property type="term" value="P:meiotic DNA double-strand break formation"/>
    <property type="evidence" value="ECO:0007669"/>
    <property type="project" value="TreeGrafter"/>
</dbReference>
<keyword evidence="9 17" id="KW-0227">DNA damage</keyword>
<evidence type="ECO:0000259" key="21">
    <source>
        <dbReference type="SMART" id="SM01347"/>
    </source>
</evidence>
<dbReference type="CDD" id="cd00840">
    <property type="entry name" value="MPP_Mre11_N"/>
    <property type="match status" value="1"/>
</dbReference>
<dbReference type="PIRSF" id="PIRSF000882">
    <property type="entry name" value="DSB_repair_MRE11"/>
    <property type="match status" value="1"/>
</dbReference>
<dbReference type="PANTHER" id="PTHR10139:SF1">
    <property type="entry name" value="DOUBLE-STRAND BREAK REPAIR PROTEIN MRE11"/>
    <property type="match status" value="1"/>
</dbReference>
<dbReference type="Pfam" id="PF00149">
    <property type="entry name" value="Metallophos"/>
    <property type="match status" value="1"/>
</dbReference>
<evidence type="ECO:0000256" key="5">
    <source>
        <dbReference type="ARBA" id="ARBA00022454"/>
    </source>
</evidence>
<protein>
    <recommendedName>
        <fullName evidence="17">Double-strand break repair protein</fullName>
    </recommendedName>
</protein>
<keyword evidence="6 17" id="KW-0540">Nuclease</keyword>
<evidence type="ECO:0000256" key="20">
    <source>
        <dbReference type="SAM" id="MobiDB-lite"/>
    </source>
</evidence>
<keyword evidence="15 17" id="KW-0469">Meiosis</keyword>
<keyword evidence="8 17" id="KW-0255">Endonuclease</keyword>
<dbReference type="NCBIfam" id="TIGR00583">
    <property type="entry name" value="mre11"/>
    <property type="match status" value="1"/>
</dbReference>
<feature type="compositionally biased region" description="Basic and acidic residues" evidence="20">
    <location>
        <begin position="531"/>
        <end position="546"/>
    </location>
</feature>
<evidence type="ECO:0000256" key="15">
    <source>
        <dbReference type="ARBA" id="ARBA00023254"/>
    </source>
</evidence>
<dbReference type="InterPro" id="IPR003701">
    <property type="entry name" value="Mre11"/>
</dbReference>
<dbReference type="Gene3D" id="3.60.21.10">
    <property type="match status" value="1"/>
</dbReference>
<keyword evidence="23" id="KW-1185">Reference proteome</keyword>
<dbReference type="GO" id="GO:0035861">
    <property type="term" value="C:site of double-strand break"/>
    <property type="evidence" value="ECO:0007669"/>
    <property type="project" value="TreeGrafter"/>
</dbReference>
<evidence type="ECO:0000256" key="8">
    <source>
        <dbReference type="ARBA" id="ARBA00022759"/>
    </source>
</evidence>
<evidence type="ECO:0000256" key="9">
    <source>
        <dbReference type="ARBA" id="ARBA00022763"/>
    </source>
</evidence>
<dbReference type="OrthoDB" id="30417at2759"/>
<dbReference type="Pfam" id="PF04152">
    <property type="entry name" value="Mre11_DNA_bind"/>
    <property type="match status" value="1"/>
</dbReference>
<reference evidence="22" key="1">
    <citation type="journal article" date="2020" name="Stud. Mycol.">
        <title>101 Dothideomycetes genomes: a test case for predicting lifestyles and emergence of pathogens.</title>
        <authorList>
            <person name="Haridas S."/>
            <person name="Albert R."/>
            <person name="Binder M."/>
            <person name="Bloem J."/>
            <person name="Labutti K."/>
            <person name="Salamov A."/>
            <person name="Andreopoulos B."/>
            <person name="Baker S."/>
            <person name="Barry K."/>
            <person name="Bills G."/>
            <person name="Bluhm B."/>
            <person name="Cannon C."/>
            <person name="Castanera R."/>
            <person name="Culley D."/>
            <person name="Daum C."/>
            <person name="Ezra D."/>
            <person name="Gonzalez J."/>
            <person name="Henrissat B."/>
            <person name="Kuo A."/>
            <person name="Liang C."/>
            <person name="Lipzen A."/>
            <person name="Lutzoni F."/>
            <person name="Magnuson J."/>
            <person name="Mondo S."/>
            <person name="Nolan M."/>
            <person name="Ohm R."/>
            <person name="Pangilinan J."/>
            <person name="Park H.-J."/>
            <person name="Ramirez L."/>
            <person name="Alfaro M."/>
            <person name="Sun H."/>
            <person name="Tritt A."/>
            <person name="Yoshinaga Y."/>
            <person name="Zwiers L.-H."/>
            <person name="Turgeon B."/>
            <person name="Goodwin S."/>
            <person name="Spatafora J."/>
            <person name="Crous P."/>
            <person name="Grigoriev I."/>
        </authorList>
    </citation>
    <scope>NUCLEOTIDE SEQUENCE</scope>
    <source>
        <strain evidence="22">Tuck. ex Michener</strain>
    </source>
</reference>
<dbReference type="GO" id="GO:0007095">
    <property type="term" value="P:mitotic G2 DNA damage checkpoint signaling"/>
    <property type="evidence" value="ECO:0007669"/>
    <property type="project" value="TreeGrafter"/>
</dbReference>
<evidence type="ECO:0000256" key="4">
    <source>
        <dbReference type="ARBA" id="ARBA00009028"/>
    </source>
</evidence>
<evidence type="ECO:0000256" key="17">
    <source>
        <dbReference type="PIRNR" id="PIRNR000882"/>
    </source>
</evidence>
<evidence type="ECO:0000256" key="1">
    <source>
        <dbReference type="ARBA" id="ARBA00001936"/>
    </source>
</evidence>
<dbReference type="GO" id="GO:0031573">
    <property type="term" value="P:mitotic intra-S DNA damage checkpoint signaling"/>
    <property type="evidence" value="ECO:0007669"/>
    <property type="project" value="TreeGrafter"/>
</dbReference>
<comment type="function">
    <text evidence="17">Core component of the MRN complex, which plays a central role in double-strand break (DSB) repair, DNA recombination, maintenance of telomere integrity and meiosis. The MRN complex is involved in the repair of DNA double-strand breaks (DSBs) via homologous recombination (HR), an error-free mechanism which primarily occurs during S and G2 phases. The complex (1) mediates the end resection of damaged DNA, which generates proper single-stranded DNA, a key initial steps in HR, and is (2) required for the recruitment of other repair factors and efficient activation of ATM and ATR upon DNA damage. Within the MRN complex, MRE11 possesses both single-strand endonuclease activity and double-strand-specific 3'-5' exonuclease activity. MRE11 first endonucleolytically cleaves the 5' strand at DNA DSB ends to prevent non-homologous end joining (NHEJ) and licence HR. It then generates a single-stranded DNA gap via 3' to 5' exonucleolytic degradation, which is required for single-strand invasion and recombination.</text>
</comment>
<dbReference type="GO" id="GO:0008296">
    <property type="term" value="F:3'-5'-DNA exonuclease activity"/>
    <property type="evidence" value="ECO:0007669"/>
    <property type="project" value="InterPro"/>
</dbReference>
<evidence type="ECO:0000256" key="18">
    <source>
        <dbReference type="PIRSR" id="PIRSR000882-1"/>
    </source>
</evidence>
<dbReference type="EMBL" id="ML991771">
    <property type="protein sequence ID" value="KAF2239985.1"/>
    <property type="molecule type" value="Genomic_DNA"/>
</dbReference>
<dbReference type="GO" id="GO:0000014">
    <property type="term" value="F:single-stranded DNA endodeoxyribonuclease activity"/>
    <property type="evidence" value="ECO:0007669"/>
    <property type="project" value="TreeGrafter"/>
</dbReference>
<evidence type="ECO:0000256" key="7">
    <source>
        <dbReference type="ARBA" id="ARBA00022723"/>
    </source>
</evidence>
<gene>
    <name evidence="22" type="ORF">EV356DRAFT_527833</name>
</gene>
<feature type="compositionally biased region" description="Acidic residues" evidence="20">
    <location>
        <begin position="706"/>
        <end position="718"/>
    </location>
</feature>
<comment type="similarity">
    <text evidence="4 17 19">Belongs to the MRE11/RAD32 family.</text>
</comment>
<evidence type="ECO:0000256" key="16">
    <source>
        <dbReference type="ARBA" id="ARBA00064981"/>
    </source>
</evidence>
<keyword evidence="5" id="KW-0158">Chromosome</keyword>
<keyword evidence="12 17" id="KW-0234">DNA repair</keyword>
<evidence type="ECO:0000256" key="6">
    <source>
        <dbReference type="ARBA" id="ARBA00022722"/>
    </source>
</evidence>
<name>A0A6A6HPF7_VIRVR</name>
<keyword evidence="11 17" id="KW-0269">Exonuclease</keyword>
<feature type="compositionally biased region" description="Polar residues" evidence="20">
    <location>
        <begin position="663"/>
        <end position="698"/>
    </location>
</feature>
<evidence type="ECO:0000256" key="2">
    <source>
        <dbReference type="ARBA" id="ARBA00004123"/>
    </source>
</evidence>
<sequence length="730" mass="81947">MQATDDADTIRILVSTDNHVGYSERDAKRGDDSWQTFDEIMRLAKEHDVDMVLLAGDLFHDNNPSRKAMYQVMRSLRLNCYGEKPCALEMLSDASENFGGAFTHANYEDEDINVAIPVFSIHGNHDDPSGEGHFAALDLLQVSGLVNYYGKTPESDNIVIKPVLLQKGRSKLALYGMSNVRDERLFRTFRDGKVKFFQPGVQKNEWFNLMSVHQNRHAYTETSYLPENFLPGFLDLVIWGHEHECLIDPHYNPEMGFHVIQPGSSVATSLMPGEAVPKHVTILSVTGKQFECQPIRLKSVRPFMMKEIVLQDEKRMKAIAKKENNRTEITRYLSEIVKDLISEANESWQALQVERVNEKDVPHPLIRLRVEYTAPEGGKFDCENPQRFSRRFDKEVANITDVIQFYRKKSSTNRHARPEAELPEESVLAQMAIDAVKVEKLVREFLTAQSLTILPQNSFGDAVSQFVDKDDKYAMEMFVNESLTHQIKHLMTADGVNEDDMAGAISATKSKMEQLFASGQVKLRKKIKLKPKPDTWDSDIDGHWSDEPGALVRSENEDEDEENGESVRSKTTTTRGRGRGRGRGKGTAAASTRKTGTTAKAVRGKNVAEEKDEDNDVLMIDDDDDDIHNNKAGNSLFVGSNGTSKARSSKPAPDRSISPLKKASTSRATVPSSSRSAAGRQTTLTFSQPATQTRQTNSRARKVQEPSEDEISDDDDAFEPAPSRSTRIRN</sequence>
<evidence type="ECO:0000256" key="19">
    <source>
        <dbReference type="RuleBase" id="RU003447"/>
    </source>
</evidence>
<evidence type="ECO:0000256" key="12">
    <source>
        <dbReference type="ARBA" id="ARBA00023204"/>
    </source>
</evidence>
<keyword evidence="13 17" id="KW-0464">Manganese</keyword>
<feature type="domain" description="Mre11 DNA-binding" evidence="21">
    <location>
        <begin position="290"/>
        <end position="466"/>
    </location>
</feature>
<evidence type="ECO:0000256" key="10">
    <source>
        <dbReference type="ARBA" id="ARBA00022801"/>
    </source>
</evidence>
<dbReference type="FunFam" id="3.60.21.10:FF:000011">
    <property type="entry name" value="Double-strand break repair protein"/>
    <property type="match status" value="1"/>
</dbReference>
<evidence type="ECO:0000256" key="3">
    <source>
        <dbReference type="ARBA" id="ARBA00004286"/>
    </source>
</evidence>
<feature type="active site" description="Proton donor" evidence="18">
    <location>
        <position position="125"/>
    </location>
</feature>
<dbReference type="InterPro" id="IPR038487">
    <property type="entry name" value="Mre11_capping_dom"/>
</dbReference>
<dbReference type="Gene3D" id="3.30.110.110">
    <property type="entry name" value="Mre11, capping domain"/>
    <property type="match status" value="1"/>
</dbReference>
<proteinExistence type="inferred from homology"/>
<dbReference type="AlphaFoldDB" id="A0A6A6HPF7"/>
<comment type="subunit">
    <text evidence="16">Component of the MRN complex composed of two heterodimers RAD50 and MRE11 associated with a single NBS1.</text>
</comment>
<dbReference type="Proteomes" id="UP000800092">
    <property type="component" value="Unassembled WGS sequence"/>
</dbReference>
<keyword evidence="10 17" id="KW-0378">Hydrolase</keyword>
<dbReference type="InterPro" id="IPR007281">
    <property type="entry name" value="Mre11_DNA-bd"/>
</dbReference>
<accession>A0A6A6HPF7</accession>
<dbReference type="InterPro" id="IPR041796">
    <property type="entry name" value="Mre11_N"/>
</dbReference>